<protein>
    <recommendedName>
        <fullName evidence="3">Sugar O-methyltransferase</fullName>
    </recommendedName>
</protein>
<dbReference type="NCBIfam" id="TIGR04371">
    <property type="entry name" value="methyltran_NanM"/>
    <property type="match status" value="1"/>
</dbReference>
<reference evidence="1 2" key="1">
    <citation type="journal article" date="2015" name="Nature">
        <title>rRNA introns, odd ribosomes, and small enigmatic genomes across a large radiation of phyla.</title>
        <authorList>
            <person name="Brown C.T."/>
            <person name="Hug L.A."/>
            <person name="Thomas B.C."/>
            <person name="Sharon I."/>
            <person name="Castelle C.J."/>
            <person name="Singh A."/>
            <person name="Wilkins M.J."/>
            <person name="Williams K.H."/>
            <person name="Banfield J.F."/>
        </authorList>
    </citation>
    <scope>NUCLEOTIDE SEQUENCE [LARGE SCALE GENOMIC DNA]</scope>
</reference>
<accession>A0A0G2ASG0</accession>
<dbReference type="Gene3D" id="3.40.50.150">
    <property type="entry name" value="Vaccinia Virus protein VP39"/>
    <property type="match status" value="1"/>
</dbReference>
<dbReference type="Proteomes" id="UP000034740">
    <property type="component" value="Unassembled WGS sequence"/>
</dbReference>
<dbReference type="InterPro" id="IPR029063">
    <property type="entry name" value="SAM-dependent_MTases_sf"/>
</dbReference>
<dbReference type="EMBL" id="LCRO01000003">
    <property type="protein sequence ID" value="KKW35734.1"/>
    <property type="molecule type" value="Genomic_DNA"/>
</dbReference>
<gene>
    <name evidence="1" type="ORF">UY83_C0003G0018</name>
</gene>
<dbReference type="SUPFAM" id="SSF53335">
    <property type="entry name" value="S-adenosyl-L-methionine-dependent methyltransferases"/>
    <property type="match status" value="1"/>
</dbReference>
<organism evidence="1 2">
    <name type="scientific">Candidatus Adlerbacteria bacterium GW2011_GWA1_54_10</name>
    <dbReference type="NCBI Taxonomy" id="1618605"/>
    <lineage>
        <taxon>Bacteria</taxon>
        <taxon>Candidatus Adleribacteriota</taxon>
    </lineage>
</organism>
<comment type="caution">
    <text evidence="1">The sequence shown here is derived from an EMBL/GenBank/DDBJ whole genome shotgun (WGS) entry which is preliminary data.</text>
</comment>
<dbReference type="InterPro" id="IPR030807">
    <property type="entry name" value="Methyltran_NanM"/>
</dbReference>
<dbReference type="AlphaFoldDB" id="A0A0G2ASG0"/>
<proteinExistence type="predicted"/>
<evidence type="ECO:0000313" key="2">
    <source>
        <dbReference type="Proteomes" id="UP000034740"/>
    </source>
</evidence>
<evidence type="ECO:0000313" key="1">
    <source>
        <dbReference type="EMBL" id="KKW35734.1"/>
    </source>
</evidence>
<sequence length="356" mass="41040">MEQATRQKLEERIRAAAGPIYKTYLAVRNTVLEMLDSAAPGSVASDYWRQELAGFEYMLDASPLIIEKLRHHSYHLTGLHEYFYRAHHLRSAEPYRQKLKALSELDTDGLRVPEARALGGFGFEFDGGLYNLDTLKFYEVLIGMDCAGFLDVCKRGEKQTVLEIGSGWGGFAYQFKTLFPNTSYVLVDFPQSFLFSSTYLQTMFPNARICFRGGAPESYADIDFSKYDFVFIPHYAWESLTSQRVDLAVNMVSFQEMRDEQALSYVKQLAKWGCPRLYSLNRDRSPNNAQISSVGDIISKYYKNEEQFILPVPYHALHLPKKSLLWRFKQWIKAAVGYRRARGPLEYRHIAAKLME</sequence>
<evidence type="ECO:0008006" key="3">
    <source>
        <dbReference type="Google" id="ProtNLM"/>
    </source>
</evidence>
<name>A0A0G2ASG0_9BACT</name>